<dbReference type="InterPro" id="IPR036084">
    <property type="entry name" value="Ser_inhib-like_sf"/>
</dbReference>
<proteinExistence type="evidence at transcript level"/>
<accession>L7M962</accession>
<reference evidence="2" key="2">
    <citation type="journal article" date="2015" name="J. Proteomics">
        <title>Sexual differences in the sialomes of the zebra tick, Rhipicephalus pulchellus.</title>
        <authorList>
            <person name="Tan A.W."/>
            <person name="Francischetti I.M."/>
            <person name="Slovak M."/>
            <person name="Kini R.M."/>
            <person name="Ribeiro J.M."/>
        </authorList>
    </citation>
    <scope>NUCLEOTIDE SEQUENCE</scope>
    <source>
        <tissue evidence="2">Salivary gland</tissue>
    </source>
</reference>
<evidence type="ECO:0000313" key="2">
    <source>
        <dbReference type="EMBL" id="JAA60856.1"/>
    </source>
</evidence>
<feature type="signal peptide" evidence="1">
    <location>
        <begin position="1"/>
        <end position="27"/>
    </location>
</feature>
<reference evidence="2" key="1">
    <citation type="submission" date="2012-11" db="EMBL/GenBank/DDBJ databases">
        <authorList>
            <person name="Lucero-Rivera Y.E."/>
            <person name="Tovar-Ramirez D."/>
        </authorList>
    </citation>
    <scope>NUCLEOTIDE SEQUENCE</scope>
    <source>
        <tissue evidence="2">Salivary gland</tissue>
    </source>
</reference>
<sequence>MAWNSQMIFALWLTVCVLVLSTSKCEGWSAENEAIKNSCKPGEHFGCISGSPGCGENECGVEFRSEFCTYECLLGCWCTGNLYRRKIDNKCVPKHECLLFV</sequence>
<name>L7M962_RHIPC</name>
<protein>
    <submittedName>
        <fullName evidence="2">Putative similar to chymotrypsin-elastase inhibitor ixodidin</fullName>
    </submittedName>
</protein>
<evidence type="ECO:0000256" key="1">
    <source>
        <dbReference type="SAM" id="SignalP"/>
    </source>
</evidence>
<dbReference type="EMBL" id="GACK01004178">
    <property type="protein sequence ID" value="JAA60856.1"/>
    <property type="molecule type" value="mRNA"/>
</dbReference>
<keyword evidence="1" id="KW-0732">Signal</keyword>
<organism evidence="2">
    <name type="scientific">Rhipicephalus pulchellus</name>
    <name type="common">Yellow backed tick</name>
    <name type="synonym">Dermacentor pulchellus</name>
    <dbReference type="NCBI Taxonomy" id="72859"/>
    <lineage>
        <taxon>Eukaryota</taxon>
        <taxon>Metazoa</taxon>
        <taxon>Ecdysozoa</taxon>
        <taxon>Arthropoda</taxon>
        <taxon>Chelicerata</taxon>
        <taxon>Arachnida</taxon>
        <taxon>Acari</taxon>
        <taxon>Parasitiformes</taxon>
        <taxon>Ixodida</taxon>
        <taxon>Ixodoidea</taxon>
        <taxon>Ixodidae</taxon>
        <taxon>Rhipicephalinae</taxon>
        <taxon>Rhipicephalus</taxon>
        <taxon>Rhipicephalus</taxon>
    </lineage>
</organism>
<dbReference type="AlphaFoldDB" id="L7M962"/>
<feature type="chain" id="PRO_5003981924" evidence="1">
    <location>
        <begin position="28"/>
        <end position="101"/>
    </location>
</feature>
<dbReference type="SUPFAM" id="SSF57567">
    <property type="entry name" value="Serine protease inhibitors"/>
    <property type="match status" value="1"/>
</dbReference>